<dbReference type="RefSeq" id="WP_047251646.1">
    <property type="nucleotide sequence ID" value="NZ_CP011367.1"/>
</dbReference>
<dbReference type="Pfam" id="PF02698">
    <property type="entry name" value="DUF218"/>
    <property type="match status" value="1"/>
</dbReference>
<reference evidence="3 4" key="1">
    <citation type="submission" date="2015-04" db="EMBL/GenBank/DDBJ databases">
        <title>Complete Sequence for the Genome of the Thioalkalivibrio versutus D301.</title>
        <authorList>
            <person name="Mu T."/>
            <person name="Zhou J."/>
            <person name="Xu X."/>
        </authorList>
    </citation>
    <scope>NUCLEOTIDE SEQUENCE [LARGE SCALE GENOMIC DNA]</scope>
    <source>
        <strain evidence="3 4">D301</strain>
    </source>
</reference>
<feature type="transmembrane region" description="Helical" evidence="1">
    <location>
        <begin position="20"/>
        <end position="40"/>
    </location>
</feature>
<gene>
    <name evidence="3" type="ORF">TVD_11510</name>
</gene>
<dbReference type="EMBL" id="CP011367">
    <property type="protein sequence ID" value="AKJ95941.1"/>
    <property type="molecule type" value="Genomic_DNA"/>
</dbReference>
<dbReference type="PANTHER" id="PTHR30336">
    <property type="entry name" value="INNER MEMBRANE PROTEIN, PROBABLE PERMEASE"/>
    <property type="match status" value="1"/>
</dbReference>
<proteinExistence type="predicted"/>
<dbReference type="STRING" id="106634.TVD_11510"/>
<dbReference type="InterPro" id="IPR003848">
    <property type="entry name" value="DUF218"/>
</dbReference>
<dbReference type="CDD" id="cd06259">
    <property type="entry name" value="YdcF-like"/>
    <property type="match status" value="1"/>
</dbReference>
<dbReference type="KEGG" id="tvr:TVD_11510"/>
<dbReference type="InterPro" id="IPR014729">
    <property type="entry name" value="Rossmann-like_a/b/a_fold"/>
</dbReference>
<protein>
    <recommendedName>
        <fullName evidence="2">DUF218 domain-containing protein</fullName>
    </recommendedName>
</protein>
<evidence type="ECO:0000256" key="1">
    <source>
        <dbReference type="SAM" id="Phobius"/>
    </source>
</evidence>
<name>A0A0G3GAT9_9GAMM</name>
<keyword evidence="4" id="KW-1185">Reference proteome</keyword>
<keyword evidence="1" id="KW-0472">Membrane</keyword>
<dbReference type="Gene3D" id="3.40.50.620">
    <property type="entry name" value="HUPs"/>
    <property type="match status" value="1"/>
</dbReference>
<keyword evidence="1" id="KW-1133">Transmembrane helix</keyword>
<dbReference type="OrthoDB" id="5611936at2"/>
<dbReference type="Proteomes" id="UP000064201">
    <property type="component" value="Chromosome"/>
</dbReference>
<accession>A0A0G3GAT9</accession>
<dbReference type="PATRIC" id="fig|106634.4.peg.2350"/>
<evidence type="ECO:0000259" key="2">
    <source>
        <dbReference type="Pfam" id="PF02698"/>
    </source>
</evidence>
<evidence type="ECO:0000313" key="3">
    <source>
        <dbReference type="EMBL" id="AKJ95941.1"/>
    </source>
</evidence>
<evidence type="ECO:0000313" key="4">
    <source>
        <dbReference type="Proteomes" id="UP000064201"/>
    </source>
</evidence>
<dbReference type="GO" id="GO:0005886">
    <property type="term" value="C:plasma membrane"/>
    <property type="evidence" value="ECO:0007669"/>
    <property type="project" value="TreeGrafter"/>
</dbReference>
<keyword evidence="1" id="KW-0812">Transmembrane</keyword>
<sequence length="224" mass="24309">MGEVRVGLGRIGPDGLATFALSNLIILATGGLSWLALWLYTVHWSRRRRCPGRGDCILVLGQQLESGAPGPGYRLRLLRAVRLARRNPDARILVLGGQTSVGAPSEAAAGAAFLQHHGIAATRIRTEDASRHTLENLRNARDLLTATPEAGDAPLVLVTSRFHLARAVAIARGMGLRVCPCPAEPGSTVSAARLARECWMLHWYHTGRTLARLIRHRGMLERIS</sequence>
<organism evidence="3 4">
    <name type="scientific">Thioalkalivibrio versutus</name>
    <dbReference type="NCBI Taxonomy" id="106634"/>
    <lineage>
        <taxon>Bacteria</taxon>
        <taxon>Pseudomonadati</taxon>
        <taxon>Pseudomonadota</taxon>
        <taxon>Gammaproteobacteria</taxon>
        <taxon>Chromatiales</taxon>
        <taxon>Ectothiorhodospiraceae</taxon>
        <taxon>Thioalkalivibrio</taxon>
    </lineage>
</organism>
<dbReference type="PANTHER" id="PTHR30336:SF20">
    <property type="entry name" value="DUF218 DOMAIN-CONTAINING PROTEIN"/>
    <property type="match status" value="1"/>
</dbReference>
<dbReference type="InterPro" id="IPR051599">
    <property type="entry name" value="Cell_Envelope_Assoc"/>
</dbReference>
<feature type="domain" description="DUF218" evidence="2">
    <location>
        <begin position="55"/>
        <end position="198"/>
    </location>
</feature>
<dbReference type="AlphaFoldDB" id="A0A0G3GAT9"/>